<dbReference type="SUPFAM" id="SSF53955">
    <property type="entry name" value="Lysozyme-like"/>
    <property type="match status" value="1"/>
</dbReference>
<comment type="caution">
    <text evidence="4">The sequence shown here is derived from an EMBL/GenBank/DDBJ whole genome shotgun (WGS) entry which is preliminary data.</text>
</comment>
<dbReference type="eggNOG" id="COG3409">
    <property type="taxonomic scope" value="Bacteria"/>
</dbReference>
<dbReference type="Pfam" id="PF01471">
    <property type="entry name" value="PG_binding_1"/>
    <property type="match status" value="1"/>
</dbReference>
<protein>
    <submittedName>
        <fullName evidence="4">Lytic transglycosylase</fullName>
    </submittedName>
</protein>
<dbReference type="EMBL" id="AVPU01000014">
    <property type="protein sequence ID" value="KGM54311.1"/>
    <property type="molecule type" value="Genomic_DNA"/>
</dbReference>
<dbReference type="InterPro" id="IPR023346">
    <property type="entry name" value="Lysozyme-like_dom_sf"/>
</dbReference>
<keyword evidence="5" id="KW-1185">Reference proteome</keyword>
<feature type="domain" description="Transglycosylase SLT" evidence="3">
    <location>
        <begin position="33"/>
        <end position="323"/>
    </location>
</feature>
<dbReference type="SUPFAM" id="SSF47090">
    <property type="entry name" value="PGBD-like"/>
    <property type="match status" value="1"/>
</dbReference>
<sequence>MPQATLPPAASAPRTDPTPTVSTATDLPPGVAACRSRLRASAIGAGVTPQVFDRHVATVAPDASVLGFLDAQPEFTTPVWDYLAGLVDEERVSDGREQMRVHADLLARVAQRYGVDPAMVVAVWGVESNFGRAFGKRPLLVSLATLACQGRRQAFFRGELIDTLHIIQSGDVAPDGLVGSWAGAFGHTQFMPSTFRRIAVDFDGDGRRDLVGNVADALASTAHFLQRAGWRSGAPWGHEVLVPADAYLGPTGRRHREPLRYWMAKGVTRADGRGFEPDRDTPASLLLPAGRGGPAFLVYRNFHAIYSYNASESYALAIALLSDRLRGGAGLKTPWPTEDAGLSRLQRRELQALLLARGHAIGEADGIIGAATRRAIVTEQQRLGLTPQDGRAGLLILQALRSAQGSGPGDER</sequence>
<dbReference type="AlphaFoldDB" id="A0A0A0ETR5"/>
<dbReference type="Pfam" id="PF13406">
    <property type="entry name" value="SLT_2"/>
    <property type="match status" value="1"/>
</dbReference>
<dbReference type="InterPro" id="IPR036366">
    <property type="entry name" value="PGBDSf"/>
</dbReference>
<gene>
    <name evidence="4" type="ORF">N800_04385</name>
</gene>
<dbReference type="CDD" id="cd13399">
    <property type="entry name" value="Slt35-like"/>
    <property type="match status" value="1"/>
</dbReference>
<dbReference type="Gene3D" id="1.10.101.10">
    <property type="entry name" value="PGBD-like superfamily/PGBD"/>
    <property type="match status" value="1"/>
</dbReference>
<evidence type="ECO:0000259" key="3">
    <source>
        <dbReference type="Pfam" id="PF13406"/>
    </source>
</evidence>
<accession>A0A0A0ETR5</accession>
<dbReference type="NCBIfam" id="TIGR02283">
    <property type="entry name" value="MltB_2"/>
    <property type="match status" value="1"/>
</dbReference>
<dbReference type="InterPro" id="IPR011970">
    <property type="entry name" value="MltB_2"/>
</dbReference>
<dbReference type="Gene3D" id="1.10.8.350">
    <property type="entry name" value="Bacterial muramidase"/>
    <property type="match status" value="1"/>
</dbReference>
<dbReference type="RefSeq" id="WP_036137457.1">
    <property type="nucleotide sequence ID" value="NZ_AVPU01000014.1"/>
</dbReference>
<evidence type="ECO:0000259" key="2">
    <source>
        <dbReference type="Pfam" id="PF01471"/>
    </source>
</evidence>
<proteinExistence type="predicted"/>
<dbReference type="InterPro" id="IPR043426">
    <property type="entry name" value="MltB-like"/>
</dbReference>
<organism evidence="4 5">
    <name type="scientific">Lysobacter daejeonensis GH1-9</name>
    <dbReference type="NCBI Taxonomy" id="1385517"/>
    <lineage>
        <taxon>Bacteria</taxon>
        <taxon>Pseudomonadati</taxon>
        <taxon>Pseudomonadota</taxon>
        <taxon>Gammaproteobacteria</taxon>
        <taxon>Lysobacterales</taxon>
        <taxon>Lysobacteraceae</taxon>
        <taxon>Aerolutibacter</taxon>
    </lineage>
</organism>
<feature type="region of interest" description="Disordered" evidence="1">
    <location>
        <begin position="1"/>
        <end position="28"/>
    </location>
</feature>
<reference evidence="4 5" key="1">
    <citation type="submission" date="2013-08" db="EMBL/GenBank/DDBJ databases">
        <title>Genome sequencing of Lysobacter.</title>
        <authorList>
            <person name="Zhang S."/>
            <person name="Wang G."/>
        </authorList>
    </citation>
    <scope>NUCLEOTIDE SEQUENCE [LARGE SCALE GENOMIC DNA]</scope>
    <source>
        <strain evidence="4 5">GH1-9</strain>
    </source>
</reference>
<evidence type="ECO:0000313" key="4">
    <source>
        <dbReference type="EMBL" id="KGM54311.1"/>
    </source>
</evidence>
<dbReference type="InterPro" id="IPR031304">
    <property type="entry name" value="SLT_2"/>
</dbReference>
<dbReference type="GO" id="GO:0008933">
    <property type="term" value="F:peptidoglycan lytic transglycosylase activity"/>
    <property type="evidence" value="ECO:0007669"/>
    <property type="project" value="TreeGrafter"/>
</dbReference>
<dbReference type="Gene3D" id="1.10.530.10">
    <property type="match status" value="1"/>
</dbReference>
<dbReference type="Proteomes" id="UP000029998">
    <property type="component" value="Unassembled WGS sequence"/>
</dbReference>
<feature type="domain" description="Peptidoglycan binding-like" evidence="2">
    <location>
        <begin position="346"/>
        <end position="400"/>
    </location>
</feature>
<evidence type="ECO:0000313" key="5">
    <source>
        <dbReference type="Proteomes" id="UP000029998"/>
    </source>
</evidence>
<dbReference type="PANTHER" id="PTHR30163:SF10">
    <property type="entry name" value="TRANSGLYCOLASE-RELATED"/>
    <property type="match status" value="1"/>
</dbReference>
<dbReference type="PANTHER" id="PTHR30163">
    <property type="entry name" value="MEMBRANE-BOUND LYTIC MUREIN TRANSGLYCOSYLASE B"/>
    <property type="match status" value="1"/>
</dbReference>
<dbReference type="GO" id="GO:0009253">
    <property type="term" value="P:peptidoglycan catabolic process"/>
    <property type="evidence" value="ECO:0007669"/>
    <property type="project" value="TreeGrafter"/>
</dbReference>
<dbReference type="eggNOG" id="COG2951">
    <property type="taxonomic scope" value="Bacteria"/>
</dbReference>
<dbReference type="InterPro" id="IPR036365">
    <property type="entry name" value="PGBD-like_sf"/>
</dbReference>
<dbReference type="InterPro" id="IPR002477">
    <property type="entry name" value="Peptidoglycan-bd-like"/>
</dbReference>
<name>A0A0A0ETR5_9GAMM</name>
<dbReference type="FunFam" id="1.10.8.350:FF:000001">
    <property type="entry name" value="Lytic murein transglycosylase B"/>
    <property type="match status" value="1"/>
</dbReference>
<evidence type="ECO:0000256" key="1">
    <source>
        <dbReference type="SAM" id="MobiDB-lite"/>
    </source>
</evidence>